<dbReference type="Proteomes" id="UP000768646">
    <property type="component" value="Unassembled WGS sequence"/>
</dbReference>
<evidence type="ECO:0000313" key="1">
    <source>
        <dbReference type="EMBL" id="KAG4306427.1"/>
    </source>
</evidence>
<name>A0ACB7CGR1_9ASCO</name>
<proteinExistence type="predicted"/>
<keyword evidence="2" id="KW-1185">Reference proteome</keyword>
<dbReference type="EMBL" id="JABTEG010000001">
    <property type="protein sequence ID" value="KAG4306427.1"/>
    <property type="molecule type" value="Genomic_DNA"/>
</dbReference>
<sequence>MINAVLIFNNSGKPRLIKFYSQIDIAVQKIIVEDIYKLICSRPSNVCNFLEGNSVIGDKNLKIVYRNYATLYFVFIIDQAESELMILDLIQIFVEVLDKCYENVCELDLIFNFENIHAILSEIICGGMILNTNVHDIVSRNKKSLNNDIWDELGEDIVPQNINQNNHNVYLQSNYDNLEEKSDELMSTLKESSKNKPTKKKENKSLTKNSKISNNNLSEQFDSSLNQNDLSNNEKHDQNSETILEIKLKTKREKEKEKKEREKAKKKAQSEIKKTMDKSVIEKEKNQTSEVDKTKKQVDKTKEQVDKTKEQVDKTKKQVDETKEHLDKNGIDTSTHESTSTRKNKAKMINIAALQKQIELRMKAEEEKRREEEEERKRIEEEERKIQEEEEKRREAKARKKEREKARKEELKSQGKFLTKKQKEQQQIAQIKIQQLLATGVKIEGLSNKIDANFSNKSNRLVYDSRKKKPRNNTKNINSNNTDSDIALNNDVPKNDDTEKLCIQNLDINQEKSEDSEDDIIDDWENAFDYEDNNENNNNSNINNINNNSCEIDTENIDISNKDAELKSFKADISNSRETDINYLEAEHLNTEEKINQDISTKQNSTLSSKKGSKNIENNLRSPICCILGHVDTGKTKILDKIRQTNVQEGEAGGITQQIGATYFPMDSIKQKISVLDKNKKLEYKIPGLLIIDTPGHESFTNLRSRGSSLCDIAILVVDIMHGLERQTIESLRLLKDRKTPFIVALNKIDRIYGWNSIPDNAFQESLSKQGKSVQREFHNRYTKIITEFSERGLNAVAYYDNKNFAKNVSIVPTSALTGEGIPDMLMLLVNLTQQRMSNKLMYLSKLEATVLEVKITEGHGTTIDVILSNGVLKEGDRIVLCGLNGAISTNIRALLTPQPLKELRVKSIYQHNKEVKAASGVKISANDLDKAIAGSRLMVVGPNDNEEELKEEIMKDLEGLLSFIDTAGVGVSVQASTLGSLEALLEFLKQNKIPKIMESKKQENASEAIFPCVLKTIAVFNKKDPILLGVDIIEGVIRIGTPICAVKVNPSTQEQYIVDLGKIVSIEKDHKVMNMAKKEHAGKGVAIKIESASQILFGRQVDEKDLLYSHISRKSIDILKEIFRNEVSKEEWNLIRKLKTTFNIP</sequence>
<organism evidence="1 2">
    <name type="scientific">Pneumocystis oryctolagi</name>
    <dbReference type="NCBI Taxonomy" id="42067"/>
    <lineage>
        <taxon>Eukaryota</taxon>
        <taxon>Fungi</taxon>
        <taxon>Dikarya</taxon>
        <taxon>Ascomycota</taxon>
        <taxon>Taphrinomycotina</taxon>
        <taxon>Pneumocystomycetes</taxon>
        <taxon>Pneumocystaceae</taxon>
        <taxon>Pneumocystis</taxon>
    </lineage>
</organism>
<accession>A0ACB7CGR1</accession>
<reference evidence="1 2" key="1">
    <citation type="journal article" date="2021" name="Commun. Biol.">
        <title>Genomic insights into the host specific adaptation of the Pneumocystis genus.</title>
        <authorList>
            <person name="Cisse O.H."/>
            <person name="Ma L."/>
            <person name="Dekker J.P."/>
            <person name="Khil P.P."/>
            <person name="Youn J.-H."/>
            <person name="Brenchley J.M."/>
            <person name="Blair R."/>
            <person name="Pahar B."/>
            <person name="Chabe M."/>
            <person name="Van Rompay K.K.A."/>
            <person name="Keesler R."/>
            <person name="Sukura A."/>
            <person name="Hirsch V."/>
            <person name="Kutty G."/>
            <person name="Liu Y."/>
            <person name="Peng L."/>
            <person name="Chen J."/>
            <person name="Song J."/>
            <person name="Weissenbacher-Lang C."/>
            <person name="Xu J."/>
            <person name="Upham N.S."/>
            <person name="Stajich J.E."/>
            <person name="Cuomo C.A."/>
            <person name="Cushion M.T."/>
            <person name="Kovacs J.A."/>
        </authorList>
    </citation>
    <scope>NUCLEOTIDE SEQUENCE [LARGE SCALE GENOMIC DNA]</scope>
    <source>
        <strain evidence="1 2">RABM</strain>
    </source>
</reference>
<evidence type="ECO:0000313" key="2">
    <source>
        <dbReference type="Proteomes" id="UP000768646"/>
    </source>
</evidence>
<gene>
    <name evidence="1" type="ORF">PORY_000415</name>
</gene>
<comment type="caution">
    <text evidence="1">The sequence shown here is derived from an EMBL/GenBank/DDBJ whole genome shotgun (WGS) entry which is preliminary data.</text>
</comment>
<protein>
    <submittedName>
        <fullName evidence="1">Uncharacterized protein</fullName>
    </submittedName>
</protein>